<sequence>MLRFWKKQFQLSKFYLIHNDPGVFIASQWQKNKTEPNFKYLMYRTAIMLIFFVTWIMTIIKEAENNGLWPIFLTNWGYTACTLQATLAFIMLFTTFIGSTLDMPQMKEHILWLYPLYWLLNIVATATAFAITTVYWTTIYNAKTMVFDALNYFVHGNNSILVFIDLWIVAHPVMPFHVVYSIIFGIIYSVFTFIYYSAGGRGKEGTLCIYKIVDWDRPGLTVGVCLGVIAFLIVIHFLMVLISLVRRNLQEKCCSKKLDITMMQTKKDAAYVNEAMSADIV</sequence>
<reference evidence="2" key="1">
    <citation type="submission" date="2022-01" db="EMBL/GenBank/DDBJ databases">
        <authorList>
            <person name="King R."/>
        </authorList>
    </citation>
    <scope>NUCLEOTIDE SEQUENCE</scope>
</reference>
<evidence type="ECO:0000313" key="3">
    <source>
        <dbReference type="Proteomes" id="UP001153636"/>
    </source>
</evidence>
<feature type="transmembrane region" description="Helical" evidence="1">
    <location>
        <begin position="110"/>
        <end position="137"/>
    </location>
</feature>
<keyword evidence="3" id="KW-1185">Reference proteome</keyword>
<dbReference type="InterPro" id="IPR049352">
    <property type="entry name" value="Rost"/>
</dbReference>
<gene>
    <name evidence="2" type="ORF">PSYICH_LOCUS4501</name>
</gene>
<proteinExistence type="predicted"/>
<feature type="transmembrane region" description="Helical" evidence="1">
    <location>
        <begin position="218"/>
        <end position="242"/>
    </location>
</feature>
<dbReference type="AlphaFoldDB" id="A0A9P0CL92"/>
<evidence type="ECO:0000256" key="1">
    <source>
        <dbReference type="SAM" id="Phobius"/>
    </source>
</evidence>
<dbReference type="GO" id="GO:0016020">
    <property type="term" value="C:membrane"/>
    <property type="evidence" value="ECO:0007669"/>
    <property type="project" value="TreeGrafter"/>
</dbReference>
<dbReference type="Proteomes" id="UP001153636">
    <property type="component" value="Chromosome 14"/>
</dbReference>
<keyword evidence="1" id="KW-1133">Transmembrane helix</keyword>
<dbReference type="Pfam" id="PF21534">
    <property type="entry name" value="Rost"/>
    <property type="match status" value="1"/>
</dbReference>
<feature type="transmembrane region" description="Helical" evidence="1">
    <location>
        <begin position="177"/>
        <end position="198"/>
    </location>
</feature>
<evidence type="ECO:0008006" key="4">
    <source>
        <dbReference type="Google" id="ProtNLM"/>
    </source>
</evidence>
<dbReference type="PANTHER" id="PTHR12242:SF49">
    <property type="entry name" value="HEADBUTT, ISOFORM E"/>
    <property type="match status" value="1"/>
</dbReference>
<protein>
    <recommendedName>
        <fullName evidence="4">Protein rolling stone</fullName>
    </recommendedName>
</protein>
<dbReference type="PANTHER" id="PTHR12242">
    <property type="entry name" value="OS02G0130600 PROTEIN-RELATED"/>
    <property type="match status" value="1"/>
</dbReference>
<organism evidence="2 3">
    <name type="scientific">Psylliodes chrysocephalus</name>
    <dbReference type="NCBI Taxonomy" id="3402493"/>
    <lineage>
        <taxon>Eukaryota</taxon>
        <taxon>Metazoa</taxon>
        <taxon>Ecdysozoa</taxon>
        <taxon>Arthropoda</taxon>
        <taxon>Hexapoda</taxon>
        <taxon>Insecta</taxon>
        <taxon>Pterygota</taxon>
        <taxon>Neoptera</taxon>
        <taxon>Endopterygota</taxon>
        <taxon>Coleoptera</taxon>
        <taxon>Polyphaga</taxon>
        <taxon>Cucujiformia</taxon>
        <taxon>Chrysomeloidea</taxon>
        <taxon>Chrysomelidae</taxon>
        <taxon>Galerucinae</taxon>
        <taxon>Alticini</taxon>
        <taxon>Psylliodes</taxon>
    </lineage>
</organism>
<feature type="transmembrane region" description="Helical" evidence="1">
    <location>
        <begin position="41"/>
        <end position="60"/>
    </location>
</feature>
<feature type="transmembrane region" description="Helical" evidence="1">
    <location>
        <begin position="76"/>
        <end position="98"/>
    </location>
</feature>
<dbReference type="OrthoDB" id="419711at2759"/>
<keyword evidence="1" id="KW-0472">Membrane</keyword>
<keyword evidence="1" id="KW-0812">Transmembrane</keyword>
<accession>A0A9P0CL92</accession>
<name>A0A9P0CL92_9CUCU</name>
<feature type="transmembrane region" description="Helical" evidence="1">
    <location>
        <begin position="149"/>
        <end position="170"/>
    </location>
</feature>
<evidence type="ECO:0000313" key="2">
    <source>
        <dbReference type="EMBL" id="CAH1103636.1"/>
    </source>
</evidence>
<dbReference type="EMBL" id="OV651826">
    <property type="protein sequence ID" value="CAH1103636.1"/>
    <property type="molecule type" value="Genomic_DNA"/>
</dbReference>